<evidence type="ECO:0000313" key="2">
    <source>
        <dbReference type="Proteomes" id="UP000325081"/>
    </source>
</evidence>
<dbReference type="AlphaFoldDB" id="A0A5A7PA98"/>
<organism evidence="1 2">
    <name type="scientific">Striga asiatica</name>
    <name type="common">Asiatic witchweed</name>
    <name type="synonym">Buchnera asiatica</name>
    <dbReference type="NCBI Taxonomy" id="4170"/>
    <lineage>
        <taxon>Eukaryota</taxon>
        <taxon>Viridiplantae</taxon>
        <taxon>Streptophyta</taxon>
        <taxon>Embryophyta</taxon>
        <taxon>Tracheophyta</taxon>
        <taxon>Spermatophyta</taxon>
        <taxon>Magnoliopsida</taxon>
        <taxon>eudicotyledons</taxon>
        <taxon>Gunneridae</taxon>
        <taxon>Pentapetalae</taxon>
        <taxon>asterids</taxon>
        <taxon>lamiids</taxon>
        <taxon>Lamiales</taxon>
        <taxon>Orobanchaceae</taxon>
        <taxon>Buchnereae</taxon>
        <taxon>Striga</taxon>
    </lineage>
</organism>
<reference evidence="2" key="1">
    <citation type="journal article" date="2019" name="Curr. Biol.">
        <title>Genome Sequence of Striga asiatica Provides Insight into the Evolution of Plant Parasitism.</title>
        <authorList>
            <person name="Yoshida S."/>
            <person name="Kim S."/>
            <person name="Wafula E.K."/>
            <person name="Tanskanen J."/>
            <person name="Kim Y.M."/>
            <person name="Honaas L."/>
            <person name="Yang Z."/>
            <person name="Spallek T."/>
            <person name="Conn C.E."/>
            <person name="Ichihashi Y."/>
            <person name="Cheong K."/>
            <person name="Cui S."/>
            <person name="Der J.P."/>
            <person name="Gundlach H."/>
            <person name="Jiao Y."/>
            <person name="Hori C."/>
            <person name="Ishida J.K."/>
            <person name="Kasahara H."/>
            <person name="Kiba T."/>
            <person name="Kim M.S."/>
            <person name="Koo N."/>
            <person name="Laohavisit A."/>
            <person name="Lee Y.H."/>
            <person name="Lumba S."/>
            <person name="McCourt P."/>
            <person name="Mortimer J.C."/>
            <person name="Mutuku J.M."/>
            <person name="Nomura T."/>
            <person name="Sasaki-Sekimoto Y."/>
            <person name="Seto Y."/>
            <person name="Wang Y."/>
            <person name="Wakatake T."/>
            <person name="Sakakibara H."/>
            <person name="Demura T."/>
            <person name="Yamaguchi S."/>
            <person name="Yoneyama K."/>
            <person name="Manabe R.I."/>
            <person name="Nelson D.C."/>
            <person name="Schulman A.H."/>
            <person name="Timko M.P."/>
            <person name="dePamphilis C.W."/>
            <person name="Choi D."/>
            <person name="Shirasu K."/>
        </authorList>
    </citation>
    <scope>NUCLEOTIDE SEQUENCE [LARGE SCALE GENOMIC DNA]</scope>
    <source>
        <strain evidence="2">cv. UVA1</strain>
    </source>
</reference>
<accession>A0A5A7PA98</accession>
<proteinExistence type="predicted"/>
<gene>
    <name evidence="1" type="ORF">STAS_05499</name>
</gene>
<dbReference type="Proteomes" id="UP000325081">
    <property type="component" value="Unassembled WGS sequence"/>
</dbReference>
<dbReference type="EMBL" id="BKCP01004113">
    <property type="protein sequence ID" value="GER29621.1"/>
    <property type="molecule type" value="Genomic_DNA"/>
</dbReference>
<name>A0A5A7PA98_STRAF</name>
<comment type="caution">
    <text evidence="1">The sequence shown here is derived from an EMBL/GenBank/DDBJ whole genome shotgun (WGS) entry which is preliminary data.</text>
</comment>
<protein>
    <submittedName>
        <fullName evidence="1">Glutathione-dependent aldehyde dehydrogenase</fullName>
    </submittedName>
</protein>
<sequence>MTLQWLYPHTKSIILGRVLGQLSAKQAVPASGARRMRVEPRVYAPDVKPMSARGQHSHALARGKVRQADCALSAVAEHLEARPVAKGWERAEGLFPDACVRRESLWAWVGRY</sequence>
<keyword evidence="2" id="KW-1185">Reference proteome</keyword>
<evidence type="ECO:0000313" key="1">
    <source>
        <dbReference type="EMBL" id="GER29621.1"/>
    </source>
</evidence>